<evidence type="ECO:0000256" key="2">
    <source>
        <dbReference type="SAM" id="SignalP"/>
    </source>
</evidence>
<dbReference type="AlphaFoldDB" id="A0A813Y323"/>
<feature type="compositionally biased region" description="Basic residues" evidence="1">
    <location>
        <begin position="58"/>
        <end position="73"/>
    </location>
</feature>
<feature type="region of interest" description="Disordered" evidence="1">
    <location>
        <begin position="27"/>
        <end position="77"/>
    </location>
</feature>
<feature type="signal peptide" evidence="2">
    <location>
        <begin position="1"/>
        <end position="23"/>
    </location>
</feature>
<accession>A0A813Y323</accession>
<reference evidence="3" key="1">
    <citation type="submission" date="2021-02" db="EMBL/GenBank/DDBJ databases">
        <authorList>
            <person name="Nowell W R."/>
        </authorList>
    </citation>
    <scope>NUCLEOTIDE SEQUENCE</scope>
</reference>
<gene>
    <name evidence="3" type="ORF">EDS130_LOCUS8466</name>
</gene>
<evidence type="ECO:0000256" key="1">
    <source>
        <dbReference type="SAM" id="MobiDB-lite"/>
    </source>
</evidence>
<dbReference type="EMBL" id="CAJNOJ010000027">
    <property type="protein sequence ID" value="CAF0874596.1"/>
    <property type="molecule type" value="Genomic_DNA"/>
</dbReference>
<keyword evidence="2" id="KW-0732">Signal</keyword>
<sequence length="109" mass="11963">MKTLTLCLLLCILMTLIVHQTAARFGTQKAMSDPNSFRRPDDDEGQDESRVEVPVGNVRRKGQTRANVRRPAKKQPCGRINFDGSDFATGDVKVDVGNFGIINGLINGC</sequence>
<evidence type="ECO:0000313" key="4">
    <source>
        <dbReference type="Proteomes" id="UP000663852"/>
    </source>
</evidence>
<organism evidence="3 4">
    <name type="scientific">Adineta ricciae</name>
    <name type="common">Rotifer</name>
    <dbReference type="NCBI Taxonomy" id="249248"/>
    <lineage>
        <taxon>Eukaryota</taxon>
        <taxon>Metazoa</taxon>
        <taxon>Spiralia</taxon>
        <taxon>Gnathifera</taxon>
        <taxon>Rotifera</taxon>
        <taxon>Eurotatoria</taxon>
        <taxon>Bdelloidea</taxon>
        <taxon>Adinetida</taxon>
        <taxon>Adinetidae</taxon>
        <taxon>Adineta</taxon>
    </lineage>
</organism>
<feature type="compositionally biased region" description="Basic and acidic residues" evidence="1">
    <location>
        <begin position="36"/>
        <end position="51"/>
    </location>
</feature>
<name>A0A813Y323_ADIRI</name>
<comment type="caution">
    <text evidence="3">The sequence shown here is derived from an EMBL/GenBank/DDBJ whole genome shotgun (WGS) entry which is preliminary data.</text>
</comment>
<evidence type="ECO:0000313" key="3">
    <source>
        <dbReference type="EMBL" id="CAF0874596.1"/>
    </source>
</evidence>
<feature type="chain" id="PRO_5032371822" evidence="2">
    <location>
        <begin position="24"/>
        <end position="109"/>
    </location>
</feature>
<protein>
    <submittedName>
        <fullName evidence="3">Uncharacterized protein</fullName>
    </submittedName>
</protein>
<dbReference type="Proteomes" id="UP000663852">
    <property type="component" value="Unassembled WGS sequence"/>
</dbReference>
<proteinExistence type="predicted"/>